<protein>
    <submittedName>
        <fullName evidence="2">Clp protease</fullName>
    </submittedName>
</protein>
<keyword evidence="1" id="KW-0812">Transmembrane</keyword>
<dbReference type="OrthoDB" id="5936191at2"/>
<evidence type="ECO:0000313" key="3">
    <source>
        <dbReference type="Proteomes" id="UP000183859"/>
    </source>
</evidence>
<feature type="transmembrane region" description="Helical" evidence="1">
    <location>
        <begin position="98"/>
        <end position="121"/>
    </location>
</feature>
<feature type="transmembrane region" description="Helical" evidence="1">
    <location>
        <begin position="66"/>
        <end position="86"/>
    </location>
</feature>
<dbReference type="Proteomes" id="UP000183859">
    <property type="component" value="Chromosome"/>
</dbReference>
<keyword evidence="1" id="KW-1133">Transmembrane helix</keyword>
<dbReference type="STRING" id="1844006.PhaeoP97_02142"/>
<evidence type="ECO:0000313" key="2">
    <source>
        <dbReference type="EMBL" id="APG47542.1"/>
    </source>
</evidence>
<dbReference type="InterPro" id="IPR029045">
    <property type="entry name" value="ClpP/crotonase-like_dom_sf"/>
</dbReference>
<reference evidence="3" key="1">
    <citation type="submission" date="2016-07" db="EMBL/GenBank/DDBJ databases">
        <title>Phaeobacter portensis sp. nov., a tropodithietic acid producing bacterium isolated from a German harbor.</title>
        <authorList>
            <person name="Freese H.M."/>
            <person name="Bunk B."/>
            <person name="Breider S."/>
            <person name="Brinkhoff T."/>
        </authorList>
    </citation>
    <scope>NUCLEOTIDE SEQUENCE [LARGE SCALE GENOMIC DNA]</scope>
    <source>
        <strain evidence="3">P97</strain>
    </source>
</reference>
<keyword evidence="2" id="KW-0378">Hydrolase</keyword>
<dbReference type="SUPFAM" id="SSF52096">
    <property type="entry name" value="ClpP/crotonase"/>
    <property type="match status" value="1"/>
</dbReference>
<keyword evidence="1" id="KW-0472">Membrane</keyword>
<dbReference type="EMBL" id="CP016364">
    <property type="protein sequence ID" value="APG47542.1"/>
    <property type="molecule type" value="Genomic_DNA"/>
</dbReference>
<dbReference type="Gene3D" id="3.90.226.10">
    <property type="entry name" value="2-enoyl-CoA Hydratase, Chain A, domain 1"/>
    <property type="match status" value="1"/>
</dbReference>
<dbReference type="KEGG" id="php:PhaeoP97_02142"/>
<dbReference type="AlphaFoldDB" id="A0A1L3I659"/>
<organism evidence="2 3">
    <name type="scientific">Phaeobacter porticola</name>
    <dbReference type="NCBI Taxonomy" id="1844006"/>
    <lineage>
        <taxon>Bacteria</taxon>
        <taxon>Pseudomonadati</taxon>
        <taxon>Pseudomonadota</taxon>
        <taxon>Alphaproteobacteria</taxon>
        <taxon>Rhodobacterales</taxon>
        <taxon>Roseobacteraceae</taxon>
        <taxon>Phaeobacter</taxon>
    </lineage>
</organism>
<sequence length="306" mass="33868">MPEDHDTSKTDGRLSCLKTDPARTSPKRLRILTLGRSFLWQLVLPRIVVLLTWALLNSVITLPLRLLYGLVLLDGILLLWQARCFLRSADAHIRDTGHLAPVWGGYLAILFAGFATVTLWWDAVLIASTPVEPDYAEQERLAREALYDLSITPDGRRLIFAGEIPHGLTRRIAAMMEDAPALREVALSGPGGLIYEARGVARLIRERALDTVAEGTCASACTLIFAAGQQRRLADQGVLGFHSYVLAYPGGLPQLDLKKEQDRDRAFLMRQGISAGFADRLYSISSNDMWFPDATELRDAGVLTQN</sequence>
<accession>A0A1L3I659</accession>
<gene>
    <name evidence="2" type="ORF">PhaeoP97_02142</name>
</gene>
<feature type="transmembrane region" description="Helical" evidence="1">
    <location>
        <begin position="38"/>
        <end position="60"/>
    </location>
</feature>
<keyword evidence="3" id="KW-1185">Reference proteome</keyword>
<name>A0A1L3I659_9RHOB</name>
<keyword evidence="2" id="KW-0645">Protease</keyword>
<dbReference type="GO" id="GO:0008233">
    <property type="term" value="F:peptidase activity"/>
    <property type="evidence" value="ECO:0007669"/>
    <property type="project" value="UniProtKB-KW"/>
</dbReference>
<evidence type="ECO:0000256" key="1">
    <source>
        <dbReference type="SAM" id="Phobius"/>
    </source>
</evidence>
<dbReference type="RefSeq" id="WP_083570356.1">
    <property type="nucleotide sequence ID" value="NZ_CP016364.1"/>
</dbReference>
<proteinExistence type="predicted"/>
<dbReference type="GO" id="GO:0006508">
    <property type="term" value="P:proteolysis"/>
    <property type="evidence" value="ECO:0007669"/>
    <property type="project" value="UniProtKB-KW"/>
</dbReference>